<protein>
    <recommendedName>
        <fullName evidence="3">DUF5655 domain-containing protein</fullName>
    </recommendedName>
</protein>
<dbReference type="InterPro" id="IPR011856">
    <property type="entry name" value="tRNA_endonuc-like_dom_sf"/>
</dbReference>
<dbReference type="EMBL" id="MDJW01000008">
    <property type="protein sequence ID" value="OUE20610.1"/>
    <property type="molecule type" value="Genomic_DNA"/>
</dbReference>
<organism evidence="1 2">
    <name type="scientific">Clavibacter michiganensis</name>
    <dbReference type="NCBI Taxonomy" id="28447"/>
    <lineage>
        <taxon>Bacteria</taxon>
        <taxon>Bacillati</taxon>
        <taxon>Actinomycetota</taxon>
        <taxon>Actinomycetes</taxon>
        <taxon>Micrococcales</taxon>
        <taxon>Microbacteriaceae</taxon>
        <taxon>Clavibacter</taxon>
    </lineage>
</organism>
<evidence type="ECO:0000313" key="2">
    <source>
        <dbReference type="Proteomes" id="UP000194837"/>
    </source>
</evidence>
<dbReference type="Proteomes" id="UP000194837">
    <property type="component" value="Unassembled WGS sequence"/>
</dbReference>
<sequence length="419" mass="46804">MAHPKVLGPAVKIVAFEFGSWTGHTGGTERDRLDVLALDSDGHLIVVELKRDRAPDAVEMQALKYAALVSRFTREDLNRVHARYCAATTGKETSVEEAAAHLDAWAEITEETLRLPKVILMATDFPPTVTATVVFLHQQLGLDIALMVFQAYETANDILVTVSQHYPPPGIEEFVLSPQVHEAQKAKTGKQHKQREANTVARLVRAEVLEQGDVFRFQAAPDVQESLEGWFQEDPRRRFANWQEDPVAPLLWQADDLAYSPTGLARLILEEGAGKDVALLRGPSYWVDESGQSLVDIESDLPQQEEVPLETHTDRMSPELLPLWRHLDEAILALGSDVTRKARVRGFKYYGRRKLCDVTVHGDHLSVYINGLNIGDHPVRPSNAIVSGRPKYIHTHLRSPADHDEIIGLLRKGLATQET</sequence>
<dbReference type="AlphaFoldDB" id="A0A251Y8K9"/>
<gene>
    <name evidence="1" type="ORF">BFL34_01428</name>
</gene>
<evidence type="ECO:0008006" key="3">
    <source>
        <dbReference type="Google" id="ProtNLM"/>
    </source>
</evidence>
<evidence type="ECO:0000313" key="1">
    <source>
        <dbReference type="EMBL" id="OUE20610.1"/>
    </source>
</evidence>
<proteinExistence type="predicted"/>
<reference evidence="1 2" key="1">
    <citation type="submission" date="2016-08" db="EMBL/GenBank/DDBJ databases">
        <title>Genome sequence of Clavibacter michiganensis spp strain CFBP7494.</title>
        <authorList>
            <person name="Thapa S.P."/>
            <person name="Coaker G."/>
            <person name="Jacques M.-A."/>
        </authorList>
    </citation>
    <scope>NUCLEOTIDE SEQUENCE [LARGE SCALE GENOMIC DNA]</scope>
    <source>
        <strain evidence="1">CFBP7494</strain>
    </source>
</reference>
<dbReference type="GO" id="GO:0003676">
    <property type="term" value="F:nucleic acid binding"/>
    <property type="evidence" value="ECO:0007669"/>
    <property type="project" value="InterPro"/>
</dbReference>
<name>A0A251Y8K9_9MICO</name>
<accession>A0A251Y8K9</accession>
<comment type="caution">
    <text evidence="1">The sequence shown here is derived from an EMBL/GenBank/DDBJ whole genome shotgun (WGS) entry which is preliminary data.</text>
</comment>
<dbReference type="Gene3D" id="3.40.1350.10">
    <property type="match status" value="1"/>
</dbReference>